<keyword evidence="7" id="KW-0472">Membrane</keyword>
<dbReference type="NCBIfam" id="TIGR02745">
    <property type="entry name" value="ccoG_rdxA_fixG"/>
    <property type="match status" value="1"/>
</dbReference>
<keyword evidence="4" id="KW-0249">Electron transport</keyword>
<keyword evidence="1" id="KW-0813">Transport</keyword>
<feature type="transmembrane region" description="Helical" evidence="7">
    <location>
        <begin position="328"/>
        <end position="348"/>
    </location>
</feature>
<evidence type="ECO:0000259" key="8">
    <source>
        <dbReference type="PROSITE" id="PS51379"/>
    </source>
</evidence>
<evidence type="ECO:0000313" key="9">
    <source>
        <dbReference type="EMBL" id="QDT26601.1"/>
    </source>
</evidence>
<dbReference type="SUPFAM" id="SSF54862">
    <property type="entry name" value="4Fe-4S ferredoxins"/>
    <property type="match status" value="1"/>
</dbReference>
<evidence type="ECO:0000256" key="1">
    <source>
        <dbReference type="ARBA" id="ARBA00022448"/>
    </source>
</evidence>
<dbReference type="PROSITE" id="PS00198">
    <property type="entry name" value="4FE4S_FER_1"/>
    <property type="match status" value="1"/>
</dbReference>
<feature type="domain" description="4Fe-4S ferredoxin-type" evidence="8">
    <location>
        <begin position="248"/>
        <end position="279"/>
    </location>
</feature>
<feature type="transmembrane region" description="Helical" evidence="7">
    <location>
        <begin position="193"/>
        <end position="210"/>
    </location>
</feature>
<keyword evidence="2" id="KW-0004">4Fe-4S</keyword>
<evidence type="ECO:0000313" key="10">
    <source>
        <dbReference type="Proteomes" id="UP000315647"/>
    </source>
</evidence>
<organism evidence="9 10">
    <name type="scientific">Gimesia panareensis</name>
    <dbReference type="NCBI Taxonomy" id="2527978"/>
    <lineage>
        <taxon>Bacteria</taxon>
        <taxon>Pseudomonadati</taxon>
        <taxon>Planctomycetota</taxon>
        <taxon>Planctomycetia</taxon>
        <taxon>Planctomycetales</taxon>
        <taxon>Planctomycetaceae</taxon>
        <taxon>Gimesia</taxon>
    </lineage>
</organism>
<dbReference type="GO" id="GO:0051539">
    <property type="term" value="F:4 iron, 4 sulfur cluster binding"/>
    <property type="evidence" value="ECO:0007669"/>
    <property type="project" value="UniProtKB-KW"/>
</dbReference>
<dbReference type="InterPro" id="IPR051684">
    <property type="entry name" value="Electron_Trans/Redox"/>
</dbReference>
<evidence type="ECO:0000256" key="6">
    <source>
        <dbReference type="ARBA" id="ARBA00023014"/>
    </source>
</evidence>
<dbReference type="GO" id="GO:0005886">
    <property type="term" value="C:plasma membrane"/>
    <property type="evidence" value="ECO:0007669"/>
    <property type="project" value="TreeGrafter"/>
</dbReference>
<feature type="transmembrane region" description="Helical" evidence="7">
    <location>
        <begin position="151"/>
        <end position="173"/>
    </location>
</feature>
<evidence type="ECO:0000256" key="2">
    <source>
        <dbReference type="ARBA" id="ARBA00022485"/>
    </source>
</evidence>
<name>A0A517Q4S2_9PLAN</name>
<keyword evidence="7" id="KW-1133">Transmembrane helix</keyword>
<keyword evidence="5" id="KW-0408">Iron</keyword>
<keyword evidence="7" id="KW-0812">Transmembrane</keyword>
<dbReference type="InterPro" id="IPR032879">
    <property type="entry name" value="FixG_C"/>
</dbReference>
<dbReference type="EMBL" id="CP037421">
    <property type="protein sequence ID" value="QDT26601.1"/>
    <property type="molecule type" value="Genomic_DNA"/>
</dbReference>
<dbReference type="InterPro" id="IPR014116">
    <property type="entry name" value="Cyt_c_oxidase_cbb3_FixG"/>
</dbReference>
<dbReference type="RefSeq" id="WP_145448837.1">
    <property type="nucleotide sequence ID" value="NZ_CP037421.1"/>
</dbReference>
<dbReference type="PROSITE" id="PS51379">
    <property type="entry name" value="4FE4S_FER_2"/>
    <property type="match status" value="1"/>
</dbReference>
<dbReference type="Pfam" id="PF11614">
    <property type="entry name" value="FixG_C"/>
    <property type="match status" value="1"/>
</dbReference>
<gene>
    <name evidence="9" type="primary">yccM</name>
    <name evidence="9" type="ORF">Enr10x_19050</name>
</gene>
<evidence type="ECO:0000256" key="5">
    <source>
        <dbReference type="ARBA" id="ARBA00023004"/>
    </source>
</evidence>
<reference evidence="9 10" key="1">
    <citation type="submission" date="2019-03" db="EMBL/GenBank/DDBJ databases">
        <title>Deep-cultivation of Planctomycetes and their phenomic and genomic characterization uncovers novel biology.</title>
        <authorList>
            <person name="Wiegand S."/>
            <person name="Jogler M."/>
            <person name="Boedeker C."/>
            <person name="Pinto D."/>
            <person name="Vollmers J."/>
            <person name="Rivas-Marin E."/>
            <person name="Kohn T."/>
            <person name="Peeters S.H."/>
            <person name="Heuer A."/>
            <person name="Rast P."/>
            <person name="Oberbeckmann S."/>
            <person name="Bunk B."/>
            <person name="Jeske O."/>
            <person name="Meyerdierks A."/>
            <person name="Storesund J.E."/>
            <person name="Kallscheuer N."/>
            <person name="Luecker S."/>
            <person name="Lage O.M."/>
            <person name="Pohl T."/>
            <person name="Merkel B.J."/>
            <person name="Hornburger P."/>
            <person name="Mueller R.-W."/>
            <person name="Bruemmer F."/>
            <person name="Labrenz M."/>
            <person name="Spormann A.M."/>
            <person name="Op den Camp H."/>
            <person name="Overmann J."/>
            <person name="Amann R."/>
            <person name="Jetten M.S.M."/>
            <person name="Mascher T."/>
            <person name="Medema M.H."/>
            <person name="Devos D.P."/>
            <person name="Kaster A.-K."/>
            <person name="Ovreas L."/>
            <person name="Rohde M."/>
            <person name="Galperin M.Y."/>
            <person name="Jogler C."/>
        </authorList>
    </citation>
    <scope>NUCLEOTIDE SEQUENCE [LARGE SCALE GENOMIC DNA]</scope>
    <source>
        <strain evidence="9 10">Enr10</strain>
    </source>
</reference>
<dbReference type="Gene3D" id="2.60.40.10">
    <property type="entry name" value="Immunoglobulins"/>
    <property type="match status" value="1"/>
</dbReference>
<dbReference type="PANTHER" id="PTHR30176:SF3">
    <property type="entry name" value="FERREDOXIN-TYPE PROTEIN NAPH"/>
    <property type="match status" value="1"/>
</dbReference>
<evidence type="ECO:0000256" key="4">
    <source>
        <dbReference type="ARBA" id="ARBA00022982"/>
    </source>
</evidence>
<protein>
    <submittedName>
        <fullName evidence="9">Electron transport protein YccM</fullName>
    </submittedName>
</protein>
<feature type="transmembrane region" description="Helical" evidence="7">
    <location>
        <begin position="85"/>
        <end position="106"/>
    </location>
</feature>
<dbReference type="Proteomes" id="UP000315647">
    <property type="component" value="Chromosome"/>
</dbReference>
<proteinExistence type="predicted"/>
<keyword evidence="6" id="KW-0411">Iron-sulfur</keyword>
<dbReference type="AlphaFoldDB" id="A0A517Q4S2"/>
<sequence>MSDQVLEPEEHVLSTLEKDGSRRWMYPRLFKGRFWNRRRIVGYFLIVLFIVLPHLQINSRPAIFLNITRREFTIFGFTFLPTDTLLLAFFMISVFLTIFLLTAMFGRVWCGWACPQTIYLEFVYRPIERLFCGTTGHGGKPRKPVPLIRRVMMYGAYLIISMVLAHTFLAYFVSVSELQHWVRQSPFTHPTGFLVMTATVVLMMFNFSFFREQLCTIACPYGRFQSVLLDRRSLIVSYDPQRGEPRGKISKTDPTPKGDCIDCGQCVQACPTGIDIRDGLQMECLHCTQCMDACDEIMEKVDRPLGLIRYSCQDEIDGKPTKKLRPRVVIYPLLLLLSVSAFTITLISKKSFDITILRNYGNPYIVTRQDQVENNLQLKLVNRTDQPDEYTIQVLDAPDVKMELIGSPELNARQTKTIPLLISAPRESFVAGLREVDLLIQSKNQADERRVTCQILGP</sequence>
<dbReference type="InterPro" id="IPR013783">
    <property type="entry name" value="Ig-like_fold"/>
</dbReference>
<dbReference type="PANTHER" id="PTHR30176">
    <property type="entry name" value="FERREDOXIN-TYPE PROTEIN NAPH"/>
    <property type="match status" value="1"/>
</dbReference>
<dbReference type="Gene3D" id="3.30.70.20">
    <property type="match status" value="1"/>
</dbReference>
<evidence type="ECO:0000256" key="3">
    <source>
        <dbReference type="ARBA" id="ARBA00022723"/>
    </source>
</evidence>
<keyword evidence="10" id="KW-1185">Reference proteome</keyword>
<dbReference type="GO" id="GO:0046872">
    <property type="term" value="F:metal ion binding"/>
    <property type="evidence" value="ECO:0007669"/>
    <property type="project" value="UniProtKB-KW"/>
</dbReference>
<accession>A0A517Q4S2</accession>
<dbReference type="InterPro" id="IPR017896">
    <property type="entry name" value="4Fe4S_Fe-S-bd"/>
</dbReference>
<keyword evidence="3" id="KW-0479">Metal-binding</keyword>
<evidence type="ECO:0000256" key="7">
    <source>
        <dbReference type="SAM" id="Phobius"/>
    </source>
</evidence>
<dbReference type="Pfam" id="PF12801">
    <property type="entry name" value="Fer4_5"/>
    <property type="match status" value="1"/>
</dbReference>
<dbReference type="Pfam" id="PF13746">
    <property type="entry name" value="Fer4_18"/>
    <property type="match status" value="1"/>
</dbReference>
<feature type="transmembrane region" description="Helical" evidence="7">
    <location>
        <begin position="40"/>
        <end position="57"/>
    </location>
</feature>
<dbReference type="InterPro" id="IPR017900">
    <property type="entry name" value="4Fe4S_Fe_S_CS"/>
</dbReference>